<feature type="transmembrane region" description="Helical" evidence="1">
    <location>
        <begin position="425"/>
        <end position="446"/>
    </location>
</feature>
<keyword evidence="1" id="KW-0812">Transmembrane</keyword>
<feature type="transmembrane region" description="Helical" evidence="1">
    <location>
        <begin position="394"/>
        <end position="419"/>
    </location>
</feature>
<dbReference type="GeneID" id="93923946"/>
<feature type="transmembrane region" description="Helical" evidence="1">
    <location>
        <begin position="182"/>
        <end position="200"/>
    </location>
</feature>
<proteinExistence type="predicted"/>
<keyword evidence="1" id="KW-0472">Membrane</keyword>
<evidence type="ECO:0000256" key="1">
    <source>
        <dbReference type="SAM" id="Phobius"/>
    </source>
</evidence>
<name>A0ABM6W5N3_9STRE</name>
<feature type="transmembrane region" description="Helical" evidence="1">
    <location>
        <begin position="306"/>
        <end position="329"/>
    </location>
</feature>
<sequence>MSKLGKLFKIQLIDYFHLNNWKKRSGSNRKNFFLTSLGIGLVLLLLFIYNTMTALSLVKLGQSPLIPAYMVAVSSLIVFFITLFQVNGILFFSHDSQRLVPLPISSGAILASKYLFLYTMSLVLTLLFTLPGLIVWLNDGYYCSGLFFFLILAFVPLLPLTLAAFLAYIIIMLTKNMKWKNFMNLIITLLVILSIGLWLSSSMSGGMKTSDIGLTLSKQVSRLYPLSFIFKIWKGQFNIGYLMFFVLISLGSTVLFIALVAKEKLYRQEKTGRSKPKASWWSNGYKKHSLFMSLYLRELAHYRFSYMLMLNTSLGVLVLLGYSLALLVLPPTKLEQMLGPTGMAGQMEHFAPLLVVASLSVSCTTASALSLEGEHIWQLQSLPISLREVANSKLALNLSLHALAYIPAILVLVWCYHLSVLELGLMFVIAASYSLTISTLGLYANLQHPNYHWDNETIVIKQSLPVIQSSVLSMILIGLPLAVSWICKVSLELSLFGISVLVLPLLTLFLYRRIVKVSYLQKEY</sequence>
<feature type="transmembrane region" description="Helical" evidence="1">
    <location>
        <begin position="239"/>
        <end position="261"/>
    </location>
</feature>
<feature type="transmembrane region" description="Helical" evidence="1">
    <location>
        <begin position="32"/>
        <end position="49"/>
    </location>
</feature>
<gene>
    <name evidence="2" type="ORF">DK182_05410</name>
</gene>
<dbReference type="Proteomes" id="UP000245369">
    <property type="component" value="Chromosome"/>
</dbReference>
<evidence type="ECO:0000313" key="3">
    <source>
        <dbReference type="Proteomes" id="UP000245369"/>
    </source>
</evidence>
<feature type="transmembrane region" description="Helical" evidence="1">
    <location>
        <begin position="114"/>
        <end position="134"/>
    </location>
</feature>
<evidence type="ECO:0008006" key="4">
    <source>
        <dbReference type="Google" id="ProtNLM"/>
    </source>
</evidence>
<keyword evidence="3" id="KW-1185">Reference proteome</keyword>
<evidence type="ECO:0000313" key="2">
    <source>
        <dbReference type="EMBL" id="AWN20815.1"/>
    </source>
</evidence>
<accession>A0ABM6W5N3</accession>
<protein>
    <recommendedName>
        <fullName evidence="4">ABC transporter permease</fullName>
    </recommendedName>
</protein>
<feature type="transmembrane region" description="Helical" evidence="1">
    <location>
        <begin position="69"/>
        <end position="93"/>
    </location>
</feature>
<organism evidence="2 3">
    <name type="scientific">Streptococcus sobrinus</name>
    <dbReference type="NCBI Taxonomy" id="1310"/>
    <lineage>
        <taxon>Bacteria</taxon>
        <taxon>Bacillati</taxon>
        <taxon>Bacillota</taxon>
        <taxon>Bacilli</taxon>
        <taxon>Lactobacillales</taxon>
        <taxon>Streptococcaceae</taxon>
        <taxon>Streptococcus</taxon>
    </lineage>
</organism>
<dbReference type="EMBL" id="CP029490">
    <property type="protein sequence ID" value="AWN20815.1"/>
    <property type="molecule type" value="Genomic_DNA"/>
</dbReference>
<feature type="transmembrane region" description="Helical" evidence="1">
    <location>
        <begin position="493"/>
        <end position="511"/>
    </location>
</feature>
<keyword evidence="1" id="KW-1133">Transmembrane helix</keyword>
<feature type="transmembrane region" description="Helical" evidence="1">
    <location>
        <begin position="146"/>
        <end position="170"/>
    </location>
</feature>
<feature type="transmembrane region" description="Helical" evidence="1">
    <location>
        <begin position="466"/>
        <end position="487"/>
    </location>
</feature>
<reference evidence="2 3" key="1">
    <citation type="submission" date="2018-05" db="EMBL/GenBank/DDBJ databases">
        <title>Complete genome sequences of Streptococcus sobrinus.</title>
        <authorList>
            <person name="Sales M."/>
            <person name="Jensen P.A."/>
        </authorList>
    </citation>
    <scope>NUCLEOTIDE SEQUENCE [LARGE SCALE GENOMIC DNA]</scope>
    <source>
        <strain evidence="2 3">SL1</strain>
    </source>
</reference>
<dbReference type="RefSeq" id="WP_002961619.1">
    <property type="nucleotide sequence ID" value="NZ_CP029490.1"/>
</dbReference>